<keyword evidence="4" id="KW-1185">Reference proteome</keyword>
<dbReference type="EMBL" id="WIUZ02000001">
    <property type="protein sequence ID" value="KAF9792827.1"/>
    <property type="molecule type" value="Genomic_DNA"/>
</dbReference>
<evidence type="ECO:0000256" key="1">
    <source>
        <dbReference type="SAM" id="MobiDB-lite"/>
    </source>
</evidence>
<reference evidence="3" key="1">
    <citation type="journal article" date="2020" name="Nat. Commun.">
        <title>Large-scale genome sequencing of mycorrhizal fungi provides insights into the early evolution of symbiotic traits.</title>
        <authorList>
            <person name="Miyauchi S."/>
            <person name="Kiss E."/>
            <person name="Kuo A."/>
            <person name="Drula E."/>
            <person name="Kohler A."/>
            <person name="Sanchez-Garcia M."/>
            <person name="Morin E."/>
            <person name="Andreopoulos B."/>
            <person name="Barry K.W."/>
            <person name="Bonito G."/>
            <person name="Buee M."/>
            <person name="Carver A."/>
            <person name="Chen C."/>
            <person name="Cichocki N."/>
            <person name="Clum A."/>
            <person name="Culley D."/>
            <person name="Crous P.W."/>
            <person name="Fauchery L."/>
            <person name="Girlanda M."/>
            <person name="Hayes R.D."/>
            <person name="Keri Z."/>
            <person name="LaButti K."/>
            <person name="Lipzen A."/>
            <person name="Lombard V."/>
            <person name="Magnuson J."/>
            <person name="Maillard F."/>
            <person name="Murat C."/>
            <person name="Nolan M."/>
            <person name="Ohm R.A."/>
            <person name="Pangilinan J."/>
            <person name="Pereira M.F."/>
            <person name="Perotto S."/>
            <person name="Peter M."/>
            <person name="Pfister S."/>
            <person name="Riley R."/>
            <person name="Sitrit Y."/>
            <person name="Stielow J.B."/>
            <person name="Szollosi G."/>
            <person name="Zifcakova L."/>
            <person name="Stursova M."/>
            <person name="Spatafora J.W."/>
            <person name="Tedersoo L."/>
            <person name="Vaario L.M."/>
            <person name="Yamada A."/>
            <person name="Yan M."/>
            <person name="Wang P."/>
            <person name="Xu J."/>
            <person name="Bruns T."/>
            <person name="Baldrian P."/>
            <person name="Vilgalys R."/>
            <person name="Dunand C."/>
            <person name="Henrissat B."/>
            <person name="Grigoriev I.V."/>
            <person name="Hibbett D."/>
            <person name="Nagy L.G."/>
            <person name="Martin F.M."/>
        </authorList>
    </citation>
    <scope>NUCLEOTIDE SEQUENCE</scope>
    <source>
        <strain evidence="3">UH-Tt-Lm1</strain>
    </source>
</reference>
<feature type="domain" description="CSN8/PSMD8/EIF3K" evidence="2">
    <location>
        <begin position="101"/>
        <end position="237"/>
    </location>
</feature>
<feature type="region of interest" description="Disordered" evidence="1">
    <location>
        <begin position="1"/>
        <end position="54"/>
    </location>
</feature>
<sequence>MSTRNLPTPPPEGPAETPVEPPTEIDRATPPATGTDEAAATTNSPPAQPEPQPTQIHTVYRDIFTLVANKAIDKDWSGLTMLAELYDLRTEHEADASRLLLTTPLVLSYLILDDIPPARFALTRLPPPLLHHPLTEKLFNLLASTSERNYPQVYVRAIALSDALSEDADLSIFGPSMVKSFTSSFRHRTFNLISKAYTSIPMSLAESYLGLPRDDLLPTVTRHKWKYEPTTDILTPARPQNTSARHIQEVVSGPSTLLTFDVVTNGVALLES</sequence>
<name>A0A9P6LCK4_9AGAM</name>
<dbReference type="OrthoDB" id="5351233at2759"/>
<dbReference type="Proteomes" id="UP000736335">
    <property type="component" value="Unassembled WGS sequence"/>
</dbReference>
<dbReference type="Pfam" id="PF10075">
    <property type="entry name" value="CSN8_PSD8_EIF3K"/>
    <property type="match status" value="1"/>
</dbReference>
<protein>
    <submittedName>
        <fullName evidence="3">COP9 signalosome</fullName>
    </submittedName>
</protein>
<evidence type="ECO:0000259" key="2">
    <source>
        <dbReference type="Pfam" id="PF10075"/>
    </source>
</evidence>
<dbReference type="Gene3D" id="1.25.40.990">
    <property type="match status" value="1"/>
</dbReference>
<dbReference type="InterPro" id="IPR033464">
    <property type="entry name" value="CSN8_PSD8_EIF3K"/>
</dbReference>
<proteinExistence type="predicted"/>
<accession>A0A9P6LCK4</accession>
<evidence type="ECO:0000313" key="4">
    <source>
        <dbReference type="Proteomes" id="UP000736335"/>
    </source>
</evidence>
<reference evidence="3" key="2">
    <citation type="submission" date="2020-11" db="EMBL/GenBank/DDBJ databases">
        <authorList>
            <consortium name="DOE Joint Genome Institute"/>
            <person name="Kuo A."/>
            <person name="Miyauchi S."/>
            <person name="Kiss E."/>
            <person name="Drula E."/>
            <person name="Kohler A."/>
            <person name="Sanchez-Garcia M."/>
            <person name="Andreopoulos B."/>
            <person name="Barry K.W."/>
            <person name="Bonito G."/>
            <person name="Buee M."/>
            <person name="Carver A."/>
            <person name="Chen C."/>
            <person name="Cichocki N."/>
            <person name="Clum A."/>
            <person name="Culley D."/>
            <person name="Crous P.W."/>
            <person name="Fauchery L."/>
            <person name="Girlanda M."/>
            <person name="Hayes R."/>
            <person name="Keri Z."/>
            <person name="Labutti K."/>
            <person name="Lipzen A."/>
            <person name="Lombard V."/>
            <person name="Magnuson J."/>
            <person name="Maillard F."/>
            <person name="Morin E."/>
            <person name="Murat C."/>
            <person name="Nolan M."/>
            <person name="Ohm R."/>
            <person name="Pangilinan J."/>
            <person name="Pereira M."/>
            <person name="Perotto S."/>
            <person name="Peter M."/>
            <person name="Riley R."/>
            <person name="Sitrit Y."/>
            <person name="Stielow B."/>
            <person name="Szollosi G."/>
            <person name="Zifcakova L."/>
            <person name="Stursova M."/>
            <person name="Spatafora J.W."/>
            <person name="Tedersoo L."/>
            <person name="Vaario L.-M."/>
            <person name="Yamada A."/>
            <person name="Yan M."/>
            <person name="Wang P."/>
            <person name="Xu J."/>
            <person name="Bruns T."/>
            <person name="Baldrian P."/>
            <person name="Vilgalys R."/>
            <person name="Henrissat B."/>
            <person name="Grigoriev I.V."/>
            <person name="Hibbett D."/>
            <person name="Nagy L.G."/>
            <person name="Martin F.M."/>
        </authorList>
    </citation>
    <scope>NUCLEOTIDE SEQUENCE</scope>
    <source>
        <strain evidence="3">UH-Tt-Lm1</strain>
    </source>
</reference>
<dbReference type="AlphaFoldDB" id="A0A9P6LCK4"/>
<gene>
    <name evidence="3" type="ORF">BJ322DRAFT_1031575</name>
</gene>
<comment type="caution">
    <text evidence="3">The sequence shown here is derived from an EMBL/GenBank/DDBJ whole genome shotgun (WGS) entry which is preliminary data.</text>
</comment>
<organism evidence="3 4">
    <name type="scientific">Thelephora terrestris</name>
    <dbReference type="NCBI Taxonomy" id="56493"/>
    <lineage>
        <taxon>Eukaryota</taxon>
        <taxon>Fungi</taxon>
        <taxon>Dikarya</taxon>
        <taxon>Basidiomycota</taxon>
        <taxon>Agaricomycotina</taxon>
        <taxon>Agaricomycetes</taxon>
        <taxon>Thelephorales</taxon>
        <taxon>Thelephoraceae</taxon>
        <taxon>Thelephora</taxon>
    </lineage>
</organism>
<evidence type="ECO:0000313" key="3">
    <source>
        <dbReference type="EMBL" id="KAF9792827.1"/>
    </source>
</evidence>